<dbReference type="OrthoDB" id="791254at2759"/>
<evidence type="ECO:0000256" key="1">
    <source>
        <dbReference type="SAM" id="MobiDB-lite"/>
    </source>
</evidence>
<sequence length="133" mass="14168">MDGNGGEASPSAFGSKVIYHEEIGDSEENGRSEGDDGDEVHDDREDDAESCVAGDDRSSDGEDSSGGGGGRGDERCISWRMWCLLGQEAAGWGCGDDVMRSLDSSPVAVDEAEKNRMFWEACLADESPLPPLF</sequence>
<proteinExistence type="predicted"/>
<feature type="compositionally biased region" description="Acidic residues" evidence="1">
    <location>
        <begin position="35"/>
        <end position="49"/>
    </location>
</feature>
<accession>A0A2I0B3A6</accession>
<dbReference type="Proteomes" id="UP000236161">
    <property type="component" value="Unassembled WGS sequence"/>
</dbReference>
<name>A0A2I0B3A6_9ASPA</name>
<feature type="compositionally biased region" description="Basic and acidic residues" evidence="1">
    <location>
        <begin position="18"/>
        <end position="34"/>
    </location>
</feature>
<reference evidence="2 3" key="1">
    <citation type="journal article" date="2017" name="Nature">
        <title>The Apostasia genome and the evolution of orchids.</title>
        <authorList>
            <person name="Zhang G.Q."/>
            <person name="Liu K.W."/>
            <person name="Li Z."/>
            <person name="Lohaus R."/>
            <person name="Hsiao Y.Y."/>
            <person name="Niu S.C."/>
            <person name="Wang J.Y."/>
            <person name="Lin Y.C."/>
            <person name="Xu Q."/>
            <person name="Chen L.J."/>
            <person name="Yoshida K."/>
            <person name="Fujiwara S."/>
            <person name="Wang Z.W."/>
            <person name="Zhang Y.Q."/>
            <person name="Mitsuda N."/>
            <person name="Wang M."/>
            <person name="Liu G.H."/>
            <person name="Pecoraro L."/>
            <person name="Huang H.X."/>
            <person name="Xiao X.J."/>
            <person name="Lin M."/>
            <person name="Wu X.Y."/>
            <person name="Wu W.L."/>
            <person name="Chen Y.Y."/>
            <person name="Chang S.B."/>
            <person name="Sakamoto S."/>
            <person name="Ohme-Takagi M."/>
            <person name="Yagi M."/>
            <person name="Zeng S.J."/>
            <person name="Shen C.Y."/>
            <person name="Yeh C.M."/>
            <person name="Luo Y.B."/>
            <person name="Tsai W.C."/>
            <person name="Van de Peer Y."/>
            <person name="Liu Z.J."/>
        </authorList>
    </citation>
    <scope>NUCLEOTIDE SEQUENCE [LARGE SCALE GENOMIC DNA]</scope>
    <source>
        <strain evidence="3">cv. Shenzhen</strain>
        <tissue evidence="2">Stem</tissue>
    </source>
</reference>
<dbReference type="EMBL" id="KZ451918">
    <property type="protein sequence ID" value="PKA62272.1"/>
    <property type="molecule type" value="Genomic_DNA"/>
</dbReference>
<evidence type="ECO:0000313" key="2">
    <source>
        <dbReference type="EMBL" id="PKA62272.1"/>
    </source>
</evidence>
<keyword evidence="3" id="KW-1185">Reference proteome</keyword>
<organism evidence="2 3">
    <name type="scientific">Apostasia shenzhenica</name>
    <dbReference type="NCBI Taxonomy" id="1088818"/>
    <lineage>
        <taxon>Eukaryota</taxon>
        <taxon>Viridiplantae</taxon>
        <taxon>Streptophyta</taxon>
        <taxon>Embryophyta</taxon>
        <taxon>Tracheophyta</taxon>
        <taxon>Spermatophyta</taxon>
        <taxon>Magnoliopsida</taxon>
        <taxon>Liliopsida</taxon>
        <taxon>Asparagales</taxon>
        <taxon>Orchidaceae</taxon>
        <taxon>Apostasioideae</taxon>
        <taxon>Apostasia</taxon>
    </lineage>
</organism>
<gene>
    <name evidence="2" type="ORF">AXF42_Ash016064</name>
</gene>
<evidence type="ECO:0000313" key="3">
    <source>
        <dbReference type="Proteomes" id="UP000236161"/>
    </source>
</evidence>
<protein>
    <submittedName>
        <fullName evidence="2">Uncharacterized protein</fullName>
    </submittedName>
</protein>
<feature type="region of interest" description="Disordered" evidence="1">
    <location>
        <begin position="1"/>
        <end position="72"/>
    </location>
</feature>
<dbReference type="AlphaFoldDB" id="A0A2I0B3A6"/>